<evidence type="ECO:0000256" key="9">
    <source>
        <dbReference type="ARBA" id="ARBA00023136"/>
    </source>
</evidence>
<dbReference type="OrthoDB" id="7926665at2"/>
<dbReference type="InterPro" id="IPR008635">
    <property type="entry name" value="Coiled_stalk_dom"/>
</dbReference>
<feature type="domain" description="Trimeric autotransporter adhesin YadA-like stalk" evidence="12">
    <location>
        <begin position="626"/>
        <end position="668"/>
    </location>
</feature>
<protein>
    <submittedName>
        <fullName evidence="13">Surface protein/Bartonella adhesin</fullName>
    </submittedName>
</protein>
<evidence type="ECO:0000256" key="8">
    <source>
        <dbReference type="ARBA" id="ARBA00022927"/>
    </source>
</evidence>
<dbReference type="Gene3D" id="2.150.10.10">
    <property type="entry name" value="Serralysin-like metalloprotease, C-terminal"/>
    <property type="match status" value="2"/>
</dbReference>
<dbReference type="InterPro" id="IPR045584">
    <property type="entry name" value="Pilin-like"/>
</dbReference>
<dbReference type="GO" id="GO:0015031">
    <property type="term" value="P:protein transport"/>
    <property type="evidence" value="ECO:0007669"/>
    <property type="project" value="UniProtKB-KW"/>
</dbReference>
<dbReference type="GO" id="GO:0009279">
    <property type="term" value="C:cell outer membrane"/>
    <property type="evidence" value="ECO:0007669"/>
    <property type="project" value="UniProtKB-SubCell"/>
</dbReference>
<keyword evidence="7" id="KW-0732">Signal</keyword>
<keyword evidence="10" id="KW-0998">Cell outer membrane</keyword>
<dbReference type="SUPFAM" id="SSF54523">
    <property type="entry name" value="Pili subunits"/>
    <property type="match status" value="1"/>
</dbReference>
<keyword evidence="6" id="KW-0812">Transmembrane</keyword>
<keyword evidence="9" id="KW-0472">Membrane</keyword>
<feature type="domain" description="Trimeric autotransporter adhesin YadA-like C-terminal membrane anchor" evidence="11">
    <location>
        <begin position="790"/>
        <end position="843"/>
    </location>
</feature>
<feature type="domain" description="Trimeric autotransporter adhesin YadA-like stalk" evidence="12">
    <location>
        <begin position="135"/>
        <end position="173"/>
    </location>
</feature>
<keyword evidence="8" id="KW-0653">Protein transport</keyword>
<organism evidence="13 14">
    <name type="scientific">Bartonella clarridgeiae (strain CCUG 45776 / CIP 104772 / 73)</name>
    <dbReference type="NCBI Taxonomy" id="696125"/>
    <lineage>
        <taxon>Bacteria</taxon>
        <taxon>Pseudomonadati</taxon>
        <taxon>Pseudomonadota</taxon>
        <taxon>Alphaproteobacteria</taxon>
        <taxon>Hyphomicrobiales</taxon>
        <taxon>Bartonellaceae</taxon>
        <taxon>Bartonella</taxon>
    </lineage>
</organism>
<dbReference type="HOGENOM" id="CLU_001200_1_0_5"/>
<dbReference type="EMBL" id="FN645454">
    <property type="protein sequence ID" value="CBI76799.1"/>
    <property type="molecule type" value="Genomic_DNA"/>
</dbReference>
<accession>E6YIW1</accession>
<keyword evidence="4" id="KW-0813">Transport</keyword>
<name>E6YIW1_BARC7</name>
<evidence type="ECO:0000259" key="11">
    <source>
        <dbReference type="Pfam" id="PF03895"/>
    </source>
</evidence>
<dbReference type="Pfam" id="PF05662">
    <property type="entry name" value="YadA_stalk"/>
    <property type="match status" value="6"/>
</dbReference>
<dbReference type="Proteomes" id="UP000009101">
    <property type="component" value="Chromosome"/>
</dbReference>
<evidence type="ECO:0000256" key="7">
    <source>
        <dbReference type="ARBA" id="ARBA00022729"/>
    </source>
</evidence>
<evidence type="ECO:0000256" key="5">
    <source>
        <dbReference type="ARBA" id="ARBA00022452"/>
    </source>
</evidence>
<dbReference type="InterPro" id="IPR005594">
    <property type="entry name" value="YadA_C"/>
</dbReference>
<sequence length="847" mass="91090">MNKESKARTLSGLKDGTVSSISTEAITGKQLYETNSKVAEYFGGNASYKDGEWTDPTFTVNVLKEDGSTEQKKYKNVANALEDLSSSFTTVVENNLVQQESSETKDGNGRITIGAKTGGTEINLLNKESKERTLSGLKDGTISATSTEAITGKQLYETNSKVAEYFGGNASYKDGEWTDPTFTVNVLKEDGSTEQKKYKNVANALEGLSSSFTTVVENNLVQQESSETKDGNGRITIGAKTGGTEINLLNKDSKERTLSGLKDGTVSATSTEAITGKQLYETNSKVAQYFGGNASYKDGKWIDPTFTINVLKEDGSTEQKKYKNVADALDGLSGSFTTVVENNLVQQEASEDGNGRIMIGSKVGGTEINLLNKDSKVRTLSGLKDGTLSETSTEAITGKQLYSTNIKVAQYFGGNASYEDGKWIDPTFTINVLKEDGSTEQKKYKNVADALDGLSSSFTTVVENNLVQQEASEDGNGRIMIGSKVGGTEINLLNKDSKARTLSGLNDGMLSETSTEAVTGKQLYNTNTKVAQYFGGEAKYGPDGWTAPTFQIIQFDSDNKTGEQKYKKYNNVASAFDGVNKSMEDLNKRLNNIQGQAGNDGLAWNKDKGAYDASRKGEDGEITNSKLTGVADGEIKKGSSDAVTGGQLWETNQKVNDLENKFNKFENSGGQMTEGAVLYDQDEDGNKTNKITLVGGDASAPVVIDNIGDGKVEKHSKEAINGGQLYEKMEFILDESKKYTDEKIKNAVSEAKEYTDMKFDTLSYNLEGVKQEARQAAAIGLAVSNLRYEDAPGALSIAFSSGVWRSQSAIAFGAGYTSEDGNIRSNVSVTTAGGHWGIGAGISVRLK</sequence>
<evidence type="ECO:0000313" key="13">
    <source>
        <dbReference type="EMBL" id="CBI76799.1"/>
    </source>
</evidence>
<keyword evidence="14" id="KW-1185">Reference proteome</keyword>
<evidence type="ECO:0000256" key="4">
    <source>
        <dbReference type="ARBA" id="ARBA00022448"/>
    </source>
</evidence>
<gene>
    <name evidence="13" type="ordered locus">BARCL_1118</name>
</gene>
<evidence type="ECO:0000256" key="3">
    <source>
        <dbReference type="ARBA" id="ARBA00005848"/>
    </source>
</evidence>
<evidence type="ECO:0000259" key="12">
    <source>
        <dbReference type="Pfam" id="PF05662"/>
    </source>
</evidence>
<keyword evidence="5" id="KW-1134">Transmembrane beta strand</keyword>
<dbReference type="NCBIfam" id="NF033870">
    <property type="entry name" value="VOMP_auto_Cterm"/>
    <property type="match status" value="1"/>
</dbReference>
<evidence type="ECO:0000313" key="14">
    <source>
        <dbReference type="Proteomes" id="UP000009101"/>
    </source>
</evidence>
<dbReference type="STRING" id="696125.BARCL_1118"/>
<evidence type="ECO:0000256" key="10">
    <source>
        <dbReference type="ARBA" id="ARBA00023237"/>
    </source>
</evidence>
<comment type="similarity">
    <text evidence="3">Belongs to the autotransporter-2 (AT-2) (TC 1.B.40) family.</text>
</comment>
<feature type="domain" description="Trimeric autotransporter adhesin YadA-like stalk" evidence="12">
    <location>
        <begin position="259"/>
        <end position="297"/>
    </location>
</feature>
<dbReference type="Gene3D" id="4.10.80.270">
    <property type="match status" value="1"/>
</dbReference>
<proteinExistence type="inferred from homology"/>
<feature type="domain" description="Trimeric autotransporter adhesin YadA-like stalk" evidence="12">
    <location>
        <begin position="381"/>
        <end position="418"/>
    </location>
</feature>
<comment type="subcellular location">
    <subcellularLocation>
        <location evidence="2">Cell outer membrane</location>
    </subcellularLocation>
    <subcellularLocation>
        <location evidence="1">Cell surface</location>
    </subcellularLocation>
</comment>
<dbReference type="InterPro" id="IPR011049">
    <property type="entry name" value="Serralysin-like_metalloprot_C"/>
</dbReference>
<evidence type="ECO:0000256" key="2">
    <source>
        <dbReference type="ARBA" id="ARBA00004442"/>
    </source>
</evidence>
<dbReference type="Gene3D" id="1.20.5.170">
    <property type="match status" value="5"/>
</dbReference>
<feature type="domain" description="Trimeric autotransporter adhesin YadA-like stalk" evidence="12">
    <location>
        <begin position="11"/>
        <end position="49"/>
    </location>
</feature>
<reference evidence="13 14" key="2">
    <citation type="journal article" date="2011" name="PLoS Genet.">
        <title>Parallel evolution of a type IV secretion system in radiating lineages of the host-restricted bacterial pathogen Bartonella.</title>
        <authorList>
            <person name="Engel P."/>
            <person name="Salzburger W."/>
            <person name="Liesch M."/>
            <person name="Chang C.C."/>
            <person name="Maruyama S."/>
            <person name="Lanz C."/>
            <person name="Calteau A."/>
            <person name="Lajus A."/>
            <person name="Medigue C."/>
            <person name="Schuster S.C."/>
            <person name="Dehio C."/>
        </authorList>
    </citation>
    <scope>NUCLEOTIDE SEQUENCE [LARGE SCALE GENOMIC DNA]</scope>
    <source>
        <strain evidence="14">CIP 104772 / 73</strain>
    </source>
</reference>
<evidence type="ECO:0000256" key="1">
    <source>
        <dbReference type="ARBA" id="ARBA00004241"/>
    </source>
</evidence>
<dbReference type="eggNOG" id="COG5295">
    <property type="taxonomic scope" value="Bacteria"/>
</dbReference>
<dbReference type="AlphaFoldDB" id="E6YIW1"/>
<dbReference type="Gene3D" id="3.30.1300.30">
    <property type="entry name" value="GSPII I/J protein-like"/>
    <property type="match status" value="1"/>
</dbReference>
<dbReference type="KEGG" id="bcd:BARCL_1118"/>
<dbReference type="RefSeq" id="WP_013545427.1">
    <property type="nucleotide sequence ID" value="NC_014932.1"/>
</dbReference>
<dbReference type="GO" id="GO:0009986">
    <property type="term" value="C:cell surface"/>
    <property type="evidence" value="ECO:0007669"/>
    <property type="project" value="UniProtKB-SubCell"/>
</dbReference>
<feature type="domain" description="Trimeric autotransporter adhesin YadA-like stalk" evidence="12">
    <location>
        <begin position="507"/>
        <end position="537"/>
    </location>
</feature>
<reference evidence="14" key="1">
    <citation type="submission" date="2009-11" db="EMBL/GenBank/DDBJ databases">
        <title>Genome sequencing of Bartonella species and comparative genomics.</title>
        <authorList>
            <person name="Engel P."/>
            <person name="Salzburger W."/>
            <person name="Marius L."/>
            <person name="Chao-Chin C."/>
            <person name="Soichi M."/>
            <person name="Christa L."/>
            <person name="Alexandra C."/>
            <person name="Aurelie L."/>
            <person name="Claudine M."/>
            <person name="Stephan S.C."/>
            <person name="Christoph D."/>
        </authorList>
    </citation>
    <scope>NUCLEOTIDE SEQUENCE [LARGE SCALE GENOMIC DNA]</scope>
    <source>
        <strain evidence="14">CIP 104772 / 73</strain>
    </source>
</reference>
<evidence type="ECO:0000256" key="6">
    <source>
        <dbReference type="ARBA" id="ARBA00022692"/>
    </source>
</evidence>
<dbReference type="Pfam" id="PF03895">
    <property type="entry name" value="YadA_anchor"/>
    <property type="match status" value="1"/>
</dbReference>